<sequence length="1371" mass="158132">MGIPKFFRWMSERYPLCSQLITENRIPEFDNLYLDMNGIIHNCSHSNNDMDVHNRVSEDKIFIEIFNYIDHLFTKIKPKQLFFMAVDGVAPRAKMNQQRARRFRTAAEAAKKAESRGEESSQEAPFDSNCITPGTEFMTKLSHQLKYFINKKVTEDSNWRNIKVVLSGHEVPGEGEHKIMEYIRNTKAQVDYNPNVRHCLYGLDADLIMLGLLSHDPHFALLREEVTFGSSKKKKQGRVESQNFFLMHLSLLREYLDLEFSILKETLSFEYNLERIIDDFILLALFIGNDFLPHLPNLHIAEGALGLMFHVYKKVLPAAGGYINDGGLLDVKRLEMIFRELTIFERDVYEGEFVDLKWFKGKQKKHLEMMEEKKRKEKLVLTPKQREIYNQIKELIKTRTKHHFPADYPARDRAFIKKLAEELKIHQSVLEDGENKHLFVEYDSEEESSGETREEVYKKYEAAEVIEEDDTETYQEKERKKDDEAFIEWKRKYYREKLQIDYDNQESMDKIVGSYIEGLQWVLWYYYFGVASWGWFYPYHYSPKISDLYDLDKIDISFFSSKERPFTPFEQLMGVLPEGSKKFLPKAYQDLLSDPNSPIIDFYPKDFTTDLNGKKQEWEAIVNIPFINQKRLINALKDRKDQLTEEEKKRDTFGDSFLFTYDPDYKELYPSSLPGFFPDIPYCLCRTEVYHVPTLEGPKFIIKGLCDGVQLGIKAMPGFPSLQTLKHTAKLLQHGVNVFNSESKNETMVISIVDQFKDMKNIDIAREKVGERIFVGWPFLQEGKVTAISDEQFRYEFNNGQINKIPHKQEITEKWRRKADKFEQDNSKRYGTIIGKVNVFAHVLVLKGMKQEQDGALVREFLEEEQEYAIQITVDSVECEDSRYEEKPAAPLAEEFPLATEVFYLGNNHYGCPGRVSSNTEENLAVKAIIDKNNSNEPEFGSEVAKAFAARIKYSPSFAVAKRLSISGLTLSKLTASLHVICKSNSNEQKSTDQRVNLGLNLKFEAKKQKVLGYTRKAKIKDKDGWEYSEKAIQILAEYKEKFPEFIQGLENKHDKEEIYTAEDFYPKEEAVSKINAIKDWLKTVEVRDFEKVPLEAEQLDKEAIQEIEEAADDFLKNMVTDQEEFKNLARYQLLKPSHASTLLQNQKFNLGDRVVFVKDSGNVPIASKGTIVGIEKNNIDVVFDCTFMGGSTLGDRCSNYRGMTVLANSLLNLTRPQLPVRRSNTGNGRSRHGTNINYQSRYQEALQNGQQYYNSNAYPYYYNNGYSGRSNRGWGSIIPNGSHQRPPNRSRGASGSNGYIQQSQLHARPISQSQASSGATKYGVQNQTHHSYRPRSNGNSFLPGRGNGSRGIHYGGNGISRGRGRGDGKT</sequence>
<dbReference type="InterPro" id="IPR014722">
    <property type="entry name" value="Rib_uL2_dom2"/>
</dbReference>
<dbReference type="Pfam" id="PF03159">
    <property type="entry name" value="XRN_N"/>
    <property type="match status" value="1"/>
</dbReference>
<feature type="compositionally biased region" description="Basic and acidic residues" evidence="7">
    <location>
        <begin position="109"/>
        <end position="119"/>
    </location>
</feature>
<feature type="domain" description="Xrn1 helical" evidence="9">
    <location>
        <begin position="271"/>
        <end position="660"/>
    </location>
</feature>
<evidence type="ECO:0000256" key="2">
    <source>
        <dbReference type="ARBA" id="ARBA00022664"/>
    </source>
</evidence>
<keyword evidence="2" id="KW-0507">mRNA processing</keyword>
<protein>
    <recommendedName>
        <fullName evidence="6">5'-3' exoribonuclease 1</fullName>
        <ecNumber evidence="6">3.1.13.-</ecNumber>
    </recommendedName>
</protein>
<dbReference type="InterPro" id="IPR041106">
    <property type="entry name" value="XRN1_D2_D3"/>
</dbReference>
<dbReference type="FunFam" id="1.25.40.1050:FF:000002">
    <property type="entry name" value="5'-3' exoribonuclease"/>
    <property type="match status" value="1"/>
</dbReference>
<keyword evidence="6" id="KW-0866">Nonsense-mediated mRNA decay</keyword>
<dbReference type="Gene3D" id="2.30.30.30">
    <property type="match status" value="1"/>
</dbReference>
<accession>A0A2P4QKN4</accession>
<dbReference type="PANTHER" id="PTHR12341:SF7">
    <property type="entry name" value="5'-3' EXORIBONUCLEASE 1"/>
    <property type="match status" value="1"/>
</dbReference>
<dbReference type="GO" id="GO:0016075">
    <property type="term" value="P:rRNA catabolic process"/>
    <property type="evidence" value="ECO:0007669"/>
    <property type="project" value="TreeGrafter"/>
</dbReference>
<dbReference type="InterPro" id="IPR041385">
    <property type="entry name" value="SH3_12"/>
</dbReference>
<comment type="similarity">
    <text evidence="1">Belongs to the 5'-3' exonuclease family. XRN2/RAT1 subfamily.</text>
</comment>
<evidence type="ECO:0000256" key="4">
    <source>
        <dbReference type="ARBA" id="ARBA00022801"/>
    </source>
</evidence>
<dbReference type="Gene3D" id="1.25.40.1050">
    <property type="match status" value="1"/>
</dbReference>
<dbReference type="CDD" id="cd18673">
    <property type="entry name" value="PIN_XRN1-2-like"/>
    <property type="match status" value="1"/>
</dbReference>
<dbReference type="InterPro" id="IPR004859">
    <property type="entry name" value="Xrn1_N"/>
</dbReference>
<feature type="compositionally biased region" description="Polar residues" evidence="7">
    <location>
        <begin position="1280"/>
        <end position="1341"/>
    </location>
</feature>
<evidence type="ECO:0000256" key="3">
    <source>
        <dbReference type="ARBA" id="ARBA00022722"/>
    </source>
</evidence>
<reference evidence="13 14" key="1">
    <citation type="journal article" date="2013" name="Proc. Natl. Acad. Sci. U.S.A.">
        <title>Genome of an arbuscular mycorrhizal fungus provides insight into the oldest plant symbiosis.</title>
        <authorList>
            <person name="Tisserant E."/>
            <person name="Malbreil M."/>
            <person name="Kuo A."/>
            <person name="Kohler A."/>
            <person name="Symeonidi A."/>
            <person name="Balestrini R."/>
            <person name="Charron P."/>
            <person name="Duensing N."/>
            <person name="Frei Dit Frey N."/>
            <person name="Gianinazzi-Pearson V."/>
            <person name="Gilbert L.B."/>
            <person name="Handa Y."/>
            <person name="Herr J.R."/>
            <person name="Hijri M."/>
            <person name="Koul R."/>
            <person name="Kawaguchi M."/>
            <person name="Krajinski F."/>
            <person name="Lammers P.J."/>
            <person name="Masclaux F.G."/>
            <person name="Murat C."/>
            <person name="Morin E."/>
            <person name="Ndikumana S."/>
            <person name="Pagni M."/>
            <person name="Petitpierre D."/>
            <person name="Requena N."/>
            <person name="Rosikiewicz P."/>
            <person name="Riley R."/>
            <person name="Saito K."/>
            <person name="San Clemente H."/>
            <person name="Shapiro H."/>
            <person name="van Tuinen D."/>
            <person name="Becard G."/>
            <person name="Bonfante P."/>
            <person name="Paszkowski U."/>
            <person name="Shachar-Hill Y.Y."/>
            <person name="Tuskan G.A."/>
            <person name="Young P.W."/>
            <person name="Sanders I.R."/>
            <person name="Henrissat B."/>
            <person name="Rensing S.A."/>
            <person name="Grigoriev I.V."/>
            <person name="Corradi N."/>
            <person name="Roux C."/>
            <person name="Martin F."/>
        </authorList>
    </citation>
    <scope>NUCLEOTIDE SEQUENCE [LARGE SCALE GENOMIC DNA]</scope>
    <source>
        <strain evidence="13 14">DAOM 197198</strain>
    </source>
</reference>
<feature type="compositionally biased region" description="Gly residues" evidence="7">
    <location>
        <begin position="1346"/>
        <end position="1362"/>
    </location>
</feature>
<dbReference type="Proteomes" id="UP000018888">
    <property type="component" value="Unassembled WGS sequence"/>
</dbReference>
<dbReference type="PANTHER" id="PTHR12341">
    <property type="entry name" value="5'-&gt;3' EXORIBONUCLEASE"/>
    <property type="match status" value="1"/>
</dbReference>
<keyword evidence="5 6" id="KW-0269">Exonuclease</keyword>
<dbReference type="GO" id="GO:0005634">
    <property type="term" value="C:nucleus"/>
    <property type="evidence" value="ECO:0007669"/>
    <property type="project" value="TreeGrafter"/>
</dbReference>
<dbReference type="Pfam" id="PF18332">
    <property type="entry name" value="XRN1_D1"/>
    <property type="match status" value="1"/>
</dbReference>
<evidence type="ECO:0000256" key="1">
    <source>
        <dbReference type="ARBA" id="ARBA00006994"/>
    </source>
</evidence>
<dbReference type="EMBL" id="AUPC02000034">
    <property type="protein sequence ID" value="POG78194.1"/>
    <property type="molecule type" value="Genomic_DNA"/>
</dbReference>
<evidence type="ECO:0000256" key="6">
    <source>
        <dbReference type="PIRNR" id="PIRNR006743"/>
    </source>
</evidence>
<feature type="domain" description="5'-3' exoribonuclease 1 SH3-like" evidence="10">
    <location>
        <begin position="1147"/>
        <end position="1213"/>
    </location>
</feature>
<dbReference type="EC" id="3.1.13.-" evidence="6"/>
<comment type="subcellular location">
    <subcellularLocation>
        <location evidence="6">Cytoplasm</location>
    </subcellularLocation>
</comment>
<dbReference type="Gene3D" id="3.40.50.12390">
    <property type="match status" value="2"/>
</dbReference>
<keyword evidence="3 6" id="KW-0540">Nuclease</keyword>
<feature type="domain" description="Xrn1 N-terminal" evidence="8">
    <location>
        <begin position="1"/>
        <end position="225"/>
    </location>
</feature>
<keyword evidence="6" id="KW-0694">RNA-binding</keyword>
<evidence type="ECO:0000256" key="7">
    <source>
        <dbReference type="SAM" id="MobiDB-lite"/>
    </source>
</evidence>
<dbReference type="InterPro" id="IPR027073">
    <property type="entry name" value="5_3_exoribonuclease"/>
</dbReference>
<gene>
    <name evidence="13" type="ORF">GLOIN_2v1539968</name>
</gene>
<dbReference type="GO" id="GO:0003723">
    <property type="term" value="F:RNA binding"/>
    <property type="evidence" value="ECO:0007669"/>
    <property type="project" value="UniProtKB-KW"/>
</dbReference>
<dbReference type="VEuPathDB" id="FungiDB:RhiirFUN_009611"/>
<dbReference type="GO" id="GO:0005737">
    <property type="term" value="C:cytoplasm"/>
    <property type="evidence" value="ECO:0007669"/>
    <property type="project" value="UniProtKB-SubCell"/>
</dbReference>
<comment type="function">
    <text evidence="6">Multifunctional protein that exhibits several independent functions at different levels of the cellular processes. 5'-3' exonuclease component of the nonsense-mediated mRNA decay (NMD) which is a highly conserved mRNA degradation pathway, an RNA surveillance system whose role is to identify and rid cells of mRNA with premature termination codons and thus prevents accumulation of potentially harmful truncated proteins.</text>
</comment>
<organism evidence="13 14">
    <name type="scientific">Rhizophagus irregularis (strain DAOM 181602 / DAOM 197198 / MUCL 43194)</name>
    <name type="common">Arbuscular mycorrhizal fungus</name>
    <name type="synonym">Glomus intraradices</name>
    <dbReference type="NCBI Taxonomy" id="747089"/>
    <lineage>
        <taxon>Eukaryota</taxon>
        <taxon>Fungi</taxon>
        <taxon>Fungi incertae sedis</taxon>
        <taxon>Mucoromycota</taxon>
        <taxon>Glomeromycotina</taxon>
        <taxon>Glomeromycetes</taxon>
        <taxon>Glomerales</taxon>
        <taxon>Glomeraceae</taxon>
        <taxon>Rhizophagus</taxon>
    </lineage>
</organism>
<dbReference type="FunFam" id="3.40.50.12390:FF:000002">
    <property type="entry name" value="5'-3' exoribonuclease 1"/>
    <property type="match status" value="1"/>
</dbReference>
<evidence type="ECO:0000259" key="8">
    <source>
        <dbReference type="Pfam" id="PF03159"/>
    </source>
</evidence>
<evidence type="ECO:0000259" key="10">
    <source>
        <dbReference type="Pfam" id="PF18129"/>
    </source>
</evidence>
<evidence type="ECO:0000259" key="9">
    <source>
        <dbReference type="Pfam" id="PF17846"/>
    </source>
</evidence>
<proteinExistence type="inferred from homology"/>
<reference evidence="13 14" key="2">
    <citation type="journal article" date="2018" name="New Phytol.">
        <title>High intraspecific genome diversity in the model arbuscular mycorrhizal symbiont Rhizophagus irregularis.</title>
        <authorList>
            <person name="Chen E.C.H."/>
            <person name="Morin E."/>
            <person name="Beaudet D."/>
            <person name="Noel J."/>
            <person name="Yildirir G."/>
            <person name="Ndikumana S."/>
            <person name="Charron P."/>
            <person name="St-Onge C."/>
            <person name="Giorgi J."/>
            <person name="Kruger M."/>
            <person name="Marton T."/>
            <person name="Ropars J."/>
            <person name="Grigoriev I.V."/>
            <person name="Hainaut M."/>
            <person name="Henrissat B."/>
            <person name="Roux C."/>
            <person name="Martin F."/>
            <person name="Corradi N."/>
        </authorList>
    </citation>
    <scope>NUCLEOTIDE SEQUENCE [LARGE SCALE GENOMIC DNA]</scope>
    <source>
        <strain evidence="13 14">DAOM 197198</strain>
    </source>
</reference>
<evidence type="ECO:0000259" key="11">
    <source>
        <dbReference type="Pfam" id="PF18332"/>
    </source>
</evidence>
<comment type="caution">
    <text evidence="13">The sequence shown here is derived from an EMBL/GenBank/DDBJ whole genome shotgun (WGS) entry which is preliminary data.</text>
</comment>
<dbReference type="PIRSF" id="PIRSF006743">
    <property type="entry name" value="Exonuclease_Xnr1"/>
    <property type="match status" value="1"/>
</dbReference>
<dbReference type="InterPro" id="IPR047007">
    <property type="entry name" value="XRN1_D1_sf"/>
</dbReference>
<dbReference type="GO" id="GO:0004534">
    <property type="term" value="F:5'-3' RNA exonuclease activity"/>
    <property type="evidence" value="ECO:0007669"/>
    <property type="project" value="TreeGrafter"/>
</dbReference>
<keyword evidence="6" id="KW-0963">Cytoplasm</keyword>
<dbReference type="Pfam" id="PF18334">
    <property type="entry name" value="XRN1_D2_D3"/>
    <property type="match status" value="1"/>
</dbReference>
<dbReference type="Gene3D" id="2.30.30.750">
    <property type="match status" value="1"/>
</dbReference>
<evidence type="ECO:0000313" key="14">
    <source>
        <dbReference type="Proteomes" id="UP000018888"/>
    </source>
</evidence>
<name>A0A2P4QKN4_RHIID</name>
<keyword evidence="4 6" id="KW-0378">Hydrolase</keyword>
<feature type="domain" description="Exoribonuclease Xrn1 D2/D3" evidence="12">
    <location>
        <begin position="891"/>
        <end position="1124"/>
    </location>
</feature>
<dbReference type="Pfam" id="PF17846">
    <property type="entry name" value="XRN_M"/>
    <property type="match status" value="1"/>
</dbReference>
<dbReference type="InterPro" id="IPR041412">
    <property type="entry name" value="Xrn1_helical"/>
</dbReference>
<dbReference type="Pfam" id="PF18129">
    <property type="entry name" value="SH3_12"/>
    <property type="match status" value="1"/>
</dbReference>
<dbReference type="InterPro" id="IPR040992">
    <property type="entry name" value="XRN1_D1"/>
</dbReference>
<evidence type="ECO:0000313" key="13">
    <source>
        <dbReference type="EMBL" id="POG78194.1"/>
    </source>
</evidence>
<evidence type="ECO:0000256" key="5">
    <source>
        <dbReference type="ARBA" id="ARBA00022839"/>
    </source>
</evidence>
<evidence type="ECO:0000259" key="12">
    <source>
        <dbReference type="Pfam" id="PF18334"/>
    </source>
</evidence>
<dbReference type="InterPro" id="IPR047008">
    <property type="entry name" value="XRN1_SH3_sf"/>
</dbReference>
<dbReference type="GO" id="GO:0000184">
    <property type="term" value="P:nuclear-transcribed mRNA catabolic process, nonsense-mediated decay"/>
    <property type="evidence" value="ECO:0007669"/>
    <property type="project" value="UniProtKB-KW"/>
</dbReference>
<feature type="domain" description="5'-3' exoribonuclease 1 D1" evidence="11">
    <location>
        <begin position="704"/>
        <end position="887"/>
    </location>
</feature>
<dbReference type="InterPro" id="IPR016494">
    <property type="entry name" value="5_3_exoribonuclease_1"/>
</dbReference>
<feature type="region of interest" description="Disordered" evidence="7">
    <location>
        <begin position="104"/>
        <end position="128"/>
    </location>
</feature>
<feature type="region of interest" description="Disordered" evidence="7">
    <location>
        <begin position="1278"/>
        <end position="1371"/>
    </location>
</feature>
<keyword evidence="14" id="KW-1185">Reference proteome</keyword>
<dbReference type="GO" id="GO:0006397">
    <property type="term" value="P:mRNA processing"/>
    <property type="evidence" value="ECO:0007669"/>
    <property type="project" value="UniProtKB-KW"/>
</dbReference>
<dbReference type="Gene3D" id="2.170.260.40">
    <property type="match status" value="1"/>
</dbReference>